<keyword evidence="2" id="KW-1003">Cell membrane</keyword>
<dbReference type="OrthoDB" id="144293at2"/>
<dbReference type="InterPro" id="IPR050482">
    <property type="entry name" value="Sensor_HK_TwoCompSys"/>
</dbReference>
<keyword evidence="12" id="KW-1185">Reference proteome</keyword>
<evidence type="ECO:0000256" key="3">
    <source>
        <dbReference type="ARBA" id="ARBA00022679"/>
    </source>
</evidence>
<evidence type="ECO:0000256" key="7">
    <source>
        <dbReference type="ARBA" id="ARBA00023012"/>
    </source>
</evidence>
<dbReference type="GO" id="GO:0000155">
    <property type="term" value="F:phosphorelay sensor kinase activity"/>
    <property type="evidence" value="ECO:0007669"/>
    <property type="project" value="InterPro"/>
</dbReference>
<dbReference type="Pfam" id="PF02518">
    <property type="entry name" value="HATPase_c"/>
    <property type="match status" value="1"/>
</dbReference>
<evidence type="ECO:0000259" key="9">
    <source>
        <dbReference type="Pfam" id="PF02518"/>
    </source>
</evidence>
<keyword evidence="5 11" id="KW-0418">Kinase</keyword>
<dbReference type="Gene3D" id="1.20.5.1930">
    <property type="match status" value="1"/>
</dbReference>
<evidence type="ECO:0000313" key="11">
    <source>
        <dbReference type="EMBL" id="REH38080.1"/>
    </source>
</evidence>
<comment type="caution">
    <text evidence="11">The sequence shown here is derived from an EMBL/GenBank/DDBJ whole genome shotgun (WGS) entry which is preliminary data.</text>
</comment>
<gene>
    <name evidence="11" type="ORF">BCF44_114105</name>
</gene>
<evidence type="ECO:0000259" key="10">
    <source>
        <dbReference type="Pfam" id="PF07730"/>
    </source>
</evidence>
<accession>A0A3E0H607</accession>
<keyword evidence="7" id="KW-0902">Two-component regulatory system</keyword>
<dbReference type="Pfam" id="PF07730">
    <property type="entry name" value="HisKA_3"/>
    <property type="match status" value="1"/>
</dbReference>
<evidence type="ECO:0000256" key="2">
    <source>
        <dbReference type="ARBA" id="ARBA00022475"/>
    </source>
</evidence>
<dbReference type="GO" id="GO:0046983">
    <property type="term" value="F:protein dimerization activity"/>
    <property type="evidence" value="ECO:0007669"/>
    <property type="project" value="InterPro"/>
</dbReference>
<evidence type="ECO:0000256" key="8">
    <source>
        <dbReference type="ARBA" id="ARBA00023136"/>
    </source>
</evidence>
<evidence type="ECO:0000256" key="1">
    <source>
        <dbReference type="ARBA" id="ARBA00004651"/>
    </source>
</evidence>
<organism evidence="11 12">
    <name type="scientific">Kutzneria buriramensis</name>
    <dbReference type="NCBI Taxonomy" id="1045776"/>
    <lineage>
        <taxon>Bacteria</taxon>
        <taxon>Bacillati</taxon>
        <taxon>Actinomycetota</taxon>
        <taxon>Actinomycetes</taxon>
        <taxon>Pseudonocardiales</taxon>
        <taxon>Pseudonocardiaceae</taxon>
        <taxon>Kutzneria</taxon>
    </lineage>
</organism>
<dbReference type="EMBL" id="QUNO01000014">
    <property type="protein sequence ID" value="REH38080.1"/>
    <property type="molecule type" value="Genomic_DNA"/>
</dbReference>
<name>A0A3E0H607_9PSEU</name>
<evidence type="ECO:0000313" key="12">
    <source>
        <dbReference type="Proteomes" id="UP000256269"/>
    </source>
</evidence>
<dbReference type="Proteomes" id="UP000256269">
    <property type="component" value="Unassembled WGS sequence"/>
</dbReference>
<dbReference type="InterPro" id="IPR036890">
    <property type="entry name" value="HATPase_C_sf"/>
</dbReference>
<keyword evidence="6" id="KW-1133">Transmembrane helix</keyword>
<evidence type="ECO:0000256" key="5">
    <source>
        <dbReference type="ARBA" id="ARBA00022777"/>
    </source>
</evidence>
<keyword evidence="3" id="KW-0808">Transferase</keyword>
<dbReference type="Gene3D" id="3.30.565.10">
    <property type="entry name" value="Histidine kinase-like ATPase, C-terminal domain"/>
    <property type="match status" value="1"/>
</dbReference>
<dbReference type="CDD" id="cd16917">
    <property type="entry name" value="HATPase_UhpB-NarQ-NarX-like"/>
    <property type="match status" value="1"/>
</dbReference>
<feature type="domain" description="Histidine kinase/HSP90-like ATPase" evidence="9">
    <location>
        <begin position="260"/>
        <end position="346"/>
    </location>
</feature>
<feature type="domain" description="Signal transduction histidine kinase subgroup 3 dimerisation and phosphoacceptor" evidence="10">
    <location>
        <begin position="150"/>
        <end position="214"/>
    </location>
</feature>
<dbReference type="InterPro" id="IPR003594">
    <property type="entry name" value="HATPase_dom"/>
</dbReference>
<dbReference type="RefSeq" id="WP_116178948.1">
    <property type="nucleotide sequence ID" value="NZ_CP144375.1"/>
</dbReference>
<dbReference type="AlphaFoldDB" id="A0A3E0H607"/>
<dbReference type="GO" id="GO:0005886">
    <property type="term" value="C:plasma membrane"/>
    <property type="evidence" value="ECO:0007669"/>
    <property type="project" value="UniProtKB-SubCell"/>
</dbReference>
<keyword evidence="4" id="KW-0812">Transmembrane</keyword>
<dbReference type="PANTHER" id="PTHR24421:SF37">
    <property type="entry name" value="SENSOR HISTIDINE KINASE NARS"/>
    <property type="match status" value="1"/>
</dbReference>
<keyword evidence="8" id="KW-0472">Membrane</keyword>
<protein>
    <submittedName>
        <fullName evidence="11">Signal transduction histidine kinase</fullName>
    </submittedName>
</protein>
<proteinExistence type="predicted"/>
<dbReference type="PANTHER" id="PTHR24421">
    <property type="entry name" value="NITRATE/NITRITE SENSOR PROTEIN NARX-RELATED"/>
    <property type="match status" value="1"/>
</dbReference>
<reference evidence="11 12" key="1">
    <citation type="submission" date="2018-08" db="EMBL/GenBank/DDBJ databases">
        <title>Genomic Encyclopedia of Archaeal and Bacterial Type Strains, Phase II (KMG-II): from individual species to whole genera.</title>
        <authorList>
            <person name="Goeker M."/>
        </authorList>
    </citation>
    <scope>NUCLEOTIDE SEQUENCE [LARGE SCALE GENOMIC DNA]</scope>
    <source>
        <strain evidence="11 12">DSM 45791</strain>
    </source>
</reference>
<dbReference type="SUPFAM" id="SSF55874">
    <property type="entry name" value="ATPase domain of HSP90 chaperone/DNA topoisomerase II/histidine kinase"/>
    <property type="match status" value="1"/>
</dbReference>
<evidence type="ECO:0000256" key="4">
    <source>
        <dbReference type="ARBA" id="ARBA00022692"/>
    </source>
</evidence>
<comment type="subcellular location">
    <subcellularLocation>
        <location evidence="1">Cell membrane</location>
        <topology evidence="1">Multi-pass membrane protein</topology>
    </subcellularLocation>
</comment>
<evidence type="ECO:0000256" key="6">
    <source>
        <dbReference type="ARBA" id="ARBA00022989"/>
    </source>
</evidence>
<sequence>MEATSSSVVADILDRECGAIVVRYEAELRAMGSRLLQDPRTQEECFRQARGIISDIARSLRGETTLGLRLSKDIGLSRASNNIHPSESLRAAMALFEAITTTVAGIDESTDGLLALALATNKLVSQRIRMASSSYMGFLLESIEQAHLRERKRISREVHDRVGGNVAAAHRQIELATALRATEPVQADAWIERAELTLRHTLGDVRRLVSDLRTWEPEGGLESSLRTYIDSAKPARMDYSLRVNGDESNLSPEIRGEAFLIIREAIRNAIRHSRASKLLTQVNITPNELYAFIEDDGVGVDLASGQGTRNAGLSSMRERAALLEGEIVIMSQLGRGTRVELLIPLRNMADGDA</sequence>
<dbReference type="InterPro" id="IPR011712">
    <property type="entry name" value="Sig_transdc_His_kin_sub3_dim/P"/>
</dbReference>